<proteinExistence type="predicted"/>
<comment type="caution">
    <text evidence="1">The sequence shown here is derived from an EMBL/GenBank/DDBJ whole genome shotgun (WGS) entry which is preliminary data.</text>
</comment>
<name>A0ABV0D664_9GAMM</name>
<dbReference type="RefSeq" id="WP_290177478.1">
    <property type="nucleotide sequence ID" value="NZ_JBDLOB010000003.1"/>
</dbReference>
<protein>
    <submittedName>
        <fullName evidence="1">Uncharacterized protein</fullName>
    </submittedName>
</protein>
<accession>A0ABV0D664</accession>
<keyword evidence="2" id="KW-1185">Reference proteome</keyword>
<gene>
    <name evidence="1" type="ORF">ABFV72_07360</name>
</gene>
<evidence type="ECO:0000313" key="2">
    <source>
        <dbReference type="Proteomes" id="UP001414441"/>
    </source>
</evidence>
<evidence type="ECO:0000313" key="1">
    <source>
        <dbReference type="EMBL" id="MEN8625828.1"/>
    </source>
</evidence>
<dbReference type="Proteomes" id="UP001414441">
    <property type="component" value="Unassembled WGS sequence"/>
</dbReference>
<reference evidence="1 2" key="1">
    <citation type="submission" date="2024-05" db="EMBL/GenBank/DDBJ databases">
        <title>Genome sequencing of Marine Estuary Bacteria, Pseudoalteromonas distincta strain FA, Psychrobacter proteolyticus strain EA, and Shewanella baltica strain CA.</title>
        <authorList>
            <person name="Dieffenbach S.A."/>
            <person name="Maclea K.S."/>
        </authorList>
    </citation>
    <scope>NUCLEOTIDE SEQUENCE [LARGE SCALE GENOMIC DNA]</scope>
    <source>
        <strain evidence="1 2">EA</strain>
    </source>
</reference>
<sequence>MQFKEHMSATQLENIINDRKHLNPKRAETLLRILEEKVQDTTPSENFEEAYYIFNTEEAIFYGVQGSISSLTYVFLNKDFIVNVDIRGSRPYSVTLSFHDNINKPTDEDQREVVNQLFYIIENAEVFLLEDMTRDNTTIEFVGV</sequence>
<organism evidence="1 2">
    <name type="scientific">Psychrobacter proteolyticus</name>
    <dbReference type="NCBI Taxonomy" id="147825"/>
    <lineage>
        <taxon>Bacteria</taxon>
        <taxon>Pseudomonadati</taxon>
        <taxon>Pseudomonadota</taxon>
        <taxon>Gammaproteobacteria</taxon>
        <taxon>Moraxellales</taxon>
        <taxon>Moraxellaceae</taxon>
        <taxon>Psychrobacter</taxon>
    </lineage>
</organism>
<dbReference type="EMBL" id="JBDLOB010000003">
    <property type="protein sequence ID" value="MEN8625828.1"/>
    <property type="molecule type" value="Genomic_DNA"/>
</dbReference>